<organism evidence="2 3">
    <name type="scientific">Winkia neuii</name>
    <dbReference type="NCBI Taxonomy" id="33007"/>
    <lineage>
        <taxon>Bacteria</taxon>
        <taxon>Bacillati</taxon>
        <taxon>Actinomycetota</taxon>
        <taxon>Actinomycetes</taxon>
        <taxon>Actinomycetales</taxon>
        <taxon>Actinomycetaceae</taxon>
        <taxon>Winkia</taxon>
    </lineage>
</organism>
<keyword evidence="1" id="KW-0472">Membrane</keyword>
<feature type="transmembrane region" description="Helical" evidence="1">
    <location>
        <begin position="120"/>
        <end position="141"/>
    </location>
</feature>
<name>A0A2I1IQ15_9ACTO</name>
<keyword evidence="3" id="KW-1185">Reference proteome</keyword>
<evidence type="ECO:0000313" key="3">
    <source>
        <dbReference type="Proteomes" id="UP000235122"/>
    </source>
</evidence>
<dbReference type="STRING" id="33007.HMPREF3198_00847"/>
<dbReference type="GeneID" id="35866157"/>
<reference evidence="2 3" key="1">
    <citation type="submission" date="2017-12" db="EMBL/GenBank/DDBJ databases">
        <title>Phylogenetic diversity of female urinary microbiome.</title>
        <authorList>
            <person name="Thomas-White K."/>
            <person name="Wolfe A.J."/>
        </authorList>
    </citation>
    <scope>NUCLEOTIDE SEQUENCE [LARGE SCALE GENOMIC DNA]</scope>
    <source>
        <strain evidence="2 3">UMB0402</strain>
    </source>
</reference>
<feature type="transmembrane region" description="Helical" evidence="1">
    <location>
        <begin position="214"/>
        <end position="235"/>
    </location>
</feature>
<feature type="transmembrane region" description="Helical" evidence="1">
    <location>
        <begin position="12"/>
        <end position="32"/>
    </location>
</feature>
<gene>
    <name evidence="2" type="ORF">CYJ19_01080</name>
</gene>
<protein>
    <submittedName>
        <fullName evidence="2">Uncharacterized protein</fullName>
    </submittedName>
</protein>
<sequence length="246" mass="26587">MTDTKLLAIKHGRILLPLIALKYLLTIVAPAIDNIAAAMAYEIGCLILVVAISVYAIHSVLRLTGICDDRLALLSPTSRIGLASKNIAILGAYLIVAYLACYLPSLRESKPDLVRYLLPIPNYCISVFTGLTLMLYVSYLLKPIRKRLTLVIASWIAYAAVTVGGLAVLVASLNGQYNQPHWLIGAAADPKGFNFYAGIIPTCIVGVSPTVKMILAVMAANLAAGIGLYVGSYLLQRRRNNYLPLK</sequence>
<accession>A0A2I1IQ15</accession>
<feature type="transmembrane region" description="Helical" evidence="1">
    <location>
        <begin position="38"/>
        <end position="61"/>
    </location>
</feature>
<keyword evidence="1" id="KW-1133">Transmembrane helix</keyword>
<dbReference type="AlphaFoldDB" id="A0A2I1IQ15"/>
<dbReference type="EMBL" id="PKKO01000001">
    <property type="protein sequence ID" value="PKY73213.1"/>
    <property type="molecule type" value="Genomic_DNA"/>
</dbReference>
<feature type="transmembrane region" description="Helical" evidence="1">
    <location>
        <begin position="148"/>
        <end position="173"/>
    </location>
</feature>
<keyword evidence="1" id="KW-0812">Transmembrane</keyword>
<dbReference type="Proteomes" id="UP000235122">
    <property type="component" value="Unassembled WGS sequence"/>
</dbReference>
<evidence type="ECO:0000256" key="1">
    <source>
        <dbReference type="SAM" id="Phobius"/>
    </source>
</evidence>
<comment type="caution">
    <text evidence="2">The sequence shown here is derived from an EMBL/GenBank/DDBJ whole genome shotgun (WGS) entry which is preliminary data.</text>
</comment>
<dbReference type="RefSeq" id="WP_024330757.1">
    <property type="nucleotide sequence ID" value="NZ_JASOXK010000001.1"/>
</dbReference>
<evidence type="ECO:0000313" key="2">
    <source>
        <dbReference type="EMBL" id="PKY73213.1"/>
    </source>
</evidence>
<proteinExistence type="predicted"/>
<feature type="transmembrane region" description="Helical" evidence="1">
    <location>
        <begin position="82"/>
        <end position="100"/>
    </location>
</feature>